<feature type="compositionally biased region" description="Pro residues" evidence="3">
    <location>
        <begin position="185"/>
        <end position="205"/>
    </location>
</feature>
<dbReference type="PANTHER" id="PTHR12526">
    <property type="entry name" value="GLYCOSYLTRANSFERASE"/>
    <property type="match status" value="1"/>
</dbReference>
<dbReference type="PANTHER" id="PTHR12526:SF510">
    <property type="entry name" value="D-INOSITOL 3-PHOSPHATE GLYCOSYLTRANSFERASE"/>
    <property type="match status" value="1"/>
</dbReference>
<dbReference type="EMBL" id="FAOZ01000005">
    <property type="protein sequence ID" value="CUU55403.1"/>
    <property type="molecule type" value="Genomic_DNA"/>
</dbReference>
<dbReference type="Pfam" id="PF13439">
    <property type="entry name" value="Glyco_transf_4"/>
    <property type="match status" value="1"/>
</dbReference>
<sequence length="427" mass="45380">MARRTVLFAHPSAELYGADRMLLDSVRGVVAAGARAIVVLPERGPLWPLLEQAGAEVRAGDVPVLRKRYLRPHRAFGLVARMVTAVARLVRLIRLVRPDVLYVNTITIPVWLVAARLCRLPSLVHVHEAERTGRLVGVALTAPLLLARTIVVNSSAAAATLAAAVPALAGRTELVYNGVARAGGPAPPPPPSSPAPPSPAPPSPESQPRRLASSALPLPLPLPVPVPVPVLPVRPGTPARLVLVGRLSPRKGTDVALDALLRLRDAGRDVELDLVGSTFEGYEWYERQLRDVAADPRLADRVRFHGFQPDIEPFLRAADVVLVPSRAEPFGNVAVEALLAGRPLVASATQGLEEIVIADRTGLLVPPDDPAALAAAVSALLDDWPFAARLAAAGRADAVERFGLERYHDHINALIGTLAAARPEDPS</sequence>
<evidence type="ECO:0000313" key="6">
    <source>
        <dbReference type="Proteomes" id="UP000198802"/>
    </source>
</evidence>
<organism evidence="5 6">
    <name type="scientific">Parafrankia irregularis</name>
    <dbReference type="NCBI Taxonomy" id="795642"/>
    <lineage>
        <taxon>Bacteria</taxon>
        <taxon>Bacillati</taxon>
        <taxon>Actinomycetota</taxon>
        <taxon>Actinomycetes</taxon>
        <taxon>Frankiales</taxon>
        <taxon>Frankiaceae</taxon>
        <taxon>Parafrankia</taxon>
    </lineage>
</organism>
<dbReference type="RefSeq" id="WP_091273887.1">
    <property type="nucleotide sequence ID" value="NZ_FAOZ01000005.1"/>
</dbReference>
<proteinExistence type="predicted"/>
<evidence type="ECO:0000256" key="1">
    <source>
        <dbReference type="ARBA" id="ARBA00022676"/>
    </source>
</evidence>
<keyword evidence="1" id="KW-0328">Glycosyltransferase</keyword>
<dbReference type="Proteomes" id="UP000198802">
    <property type="component" value="Unassembled WGS sequence"/>
</dbReference>
<reference evidence="6" key="1">
    <citation type="submission" date="2015-11" db="EMBL/GenBank/DDBJ databases">
        <authorList>
            <person name="Varghese N."/>
        </authorList>
    </citation>
    <scope>NUCLEOTIDE SEQUENCE [LARGE SCALE GENOMIC DNA]</scope>
    <source>
        <strain evidence="6">DSM 45899</strain>
    </source>
</reference>
<dbReference type="AlphaFoldDB" id="A0A0S4QIF8"/>
<feature type="domain" description="Glycosyltransferase subfamily 4-like N-terminal" evidence="4">
    <location>
        <begin position="17"/>
        <end position="179"/>
    </location>
</feature>
<evidence type="ECO:0000259" key="4">
    <source>
        <dbReference type="Pfam" id="PF13439"/>
    </source>
</evidence>
<protein>
    <recommendedName>
        <fullName evidence="4">Glycosyltransferase subfamily 4-like N-terminal domain-containing protein</fullName>
    </recommendedName>
</protein>
<dbReference type="GO" id="GO:0016757">
    <property type="term" value="F:glycosyltransferase activity"/>
    <property type="evidence" value="ECO:0007669"/>
    <property type="project" value="UniProtKB-KW"/>
</dbReference>
<keyword evidence="2" id="KW-0808">Transferase</keyword>
<evidence type="ECO:0000256" key="2">
    <source>
        <dbReference type="ARBA" id="ARBA00022679"/>
    </source>
</evidence>
<gene>
    <name evidence="5" type="ORF">Ga0074812_10553</name>
</gene>
<evidence type="ECO:0000313" key="5">
    <source>
        <dbReference type="EMBL" id="CUU55403.1"/>
    </source>
</evidence>
<accession>A0A0S4QIF8</accession>
<dbReference type="SUPFAM" id="SSF53756">
    <property type="entry name" value="UDP-Glycosyltransferase/glycogen phosphorylase"/>
    <property type="match status" value="1"/>
</dbReference>
<feature type="region of interest" description="Disordered" evidence="3">
    <location>
        <begin position="180"/>
        <end position="211"/>
    </location>
</feature>
<keyword evidence="6" id="KW-1185">Reference proteome</keyword>
<evidence type="ECO:0000256" key="3">
    <source>
        <dbReference type="SAM" id="MobiDB-lite"/>
    </source>
</evidence>
<name>A0A0S4QIF8_9ACTN</name>
<dbReference type="InterPro" id="IPR028098">
    <property type="entry name" value="Glyco_trans_4-like_N"/>
</dbReference>
<dbReference type="Gene3D" id="3.40.50.2000">
    <property type="entry name" value="Glycogen Phosphorylase B"/>
    <property type="match status" value="2"/>
</dbReference>
<dbReference type="Pfam" id="PF13692">
    <property type="entry name" value="Glyco_trans_1_4"/>
    <property type="match status" value="1"/>
</dbReference>